<dbReference type="AlphaFoldDB" id="A0A3A9ZUP4"/>
<dbReference type="Proteomes" id="UP000279968">
    <property type="component" value="Unassembled WGS sequence"/>
</dbReference>
<dbReference type="OrthoDB" id="3755682at2"/>
<evidence type="ECO:0000313" key="3">
    <source>
        <dbReference type="Proteomes" id="UP000279968"/>
    </source>
</evidence>
<sequence length="529" mass="54796">MTVRPIGGEMQVWSDLDGRHGPGPVRGEVLAPLLATVTGRTLVVGPLDPALLDAVPADDLTVLVRGVPDAEALATHLADRPGATVLCGSPEKLATEPPYDSVVALDGTERLGSTEGADLTWAETVALLVAVLRPGGRLLLAAENHLGVHRLVALPPEVTDSDWAGAGEYDPDRPAGLDRLRAGLAGAGLSVTRTYAAWPAPIAPAALVAPELLADQDAAAFLRATLGRACAPRETVLTDPERLVATALRHGAAATLAPAWILQAERIAPDPGPSGPVGGRPAAWATGAAAGGVPSPALPEALVMIDGERVEVVHRPGGGLLLRRPDGATGALPKGSGLEQSLIVASVRRDLPAVRELLRPWQAGPYAGVPADQIVVTPGRDLVPLAPAGLPADAVRRLAVRLLDAGLAHLWPSPADPAELALTLVALAGQAPVPAAPAGGEPDRPTVPGVRELVADRDRLARELAEAREREAWYERTLVERETELRRARSLLAVLSGTPSARAGKLVLAGARRARRTAGAVVRRVLPHD</sequence>
<dbReference type="RefSeq" id="WP_120782264.1">
    <property type="nucleotide sequence ID" value="NZ_JBHLUP010000005.1"/>
</dbReference>
<dbReference type="Gene3D" id="3.40.50.150">
    <property type="entry name" value="Vaccinia Virus protein VP39"/>
    <property type="match status" value="1"/>
</dbReference>
<feature type="coiled-coil region" evidence="1">
    <location>
        <begin position="450"/>
        <end position="477"/>
    </location>
</feature>
<accession>A0A3A9ZUP4</accession>
<organism evidence="2 3">
    <name type="scientific">Micromonospora costi</name>
    <dbReference type="NCBI Taxonomy" id="1530042"/>
    <lineage>
        <taxon>Bacteria</taxon>
        <taxon>Bacillati</taxon>
        <taxon>Actinomycetota</taxon>
        <taxon>Actinomycetes</taxon>
        <taxon>Micromonosporales</taxon>
        <taxon>Micromonosporaceae</taxon>
        <taxon>Micromonospora</taxon>
    </lineage>
</organism>
<comment type="caution">
    <text evidence="2">The sequence shown here is derived from an EMBL/GenBank/DDBJ whole genome shotgun (WGS) entry which is preliminary data.</text>
</comment>
<keyword evidence="1" id="KW-0175">Coiled coil</keyword>
<dbReference type="InterPro" id="IPR029063">
    <property type="entry name" value="SAM-dependent_MTases_sf"/>
</dbReference>
<keyword evidence="3" id="KW-1185">Reference proteome</keyword>
<reference evidence="2 3" key="1">
    <citation type="journal article" date="2015" name="Int. J. Syst. Evol. Microbiol.">
        <title>Micromonospora costi sp. nov., isolated from a leaf of Costus speciosus.</title>
        <authorList>
            <person name="Thawai C."/>
        </authorList>
    </citation>
    <scope>NUCLEOTIDE SEQUENCE [LARGE SCALE GENOMIC DNA]</scope>
    <source>
        <strain evidence="2 3">CS1-12</strain>
    </source>
</reference>
<dbReference type="SUPFAM" id="SSF53335">
    <property type="entry name" value="S-adenosyl-L-methionine-dependent methyltransferases"/>
    <property type="match status" value="1"/>
</dbReference>
<dbReference type="EMBL" id="RBAN01000005">
    <property type="protein sequence ID" value="RKN52032.1"/>
    <property type="molecule type" value="Genomic_DNA"/>
</dbReference>
<name>A0A3A9ZUP4_9ACTN</name>
<evidence type="ECO:0000256" key="1">
    <source>
        <dbReference type="SAM" id="Coils"/>
    </source>
</evidence>
<evidence type="ECO:0008006" key="4">
    <source>
        <dbReference type="Google" id="ProtNLM"/>
    </source>
</evidence>
<proteinExistence type="predicted"/>
<protein>
    <recommendedName>
        <fullName evidence="4">Class I SAM-dependent methyltransferase</fullName>
    </recommendedName>
</protein>
<gene>
    <name evidence="2" type="ORF">D7193_26000</name>
</gene>
<evidence type="ECO:0000313" key="2">
    <source>
        <dbReference type="EMBL" id="RKN52032.1"/>
    </source>
</evidence>